<evidence type="ECO:0000256" key="2">
    <source>
        <dbReference type="ARBA" id="ARBA00022803"/>
    </source>
</evidence>
<dbReference type="Gene3D" id="2.60.120.560">
    <property type="entry name" value="Exo-inulinase, domain 1"/>
    <property type="match status" value="1"/>
</dbReference>
<evidence type="ECO:0000256" key="3">
    <source>
        <dbReference type="SAM" id="MobiDB-lite"/>
    </source>
</evidence>
<feature type="region of interest" description="Disordered" evidence="3">
    <location>
        <begin position="68"/>
        <end position="94"/>
    </location>
</feature>
<dbReference type="Pfam" id="PF13432">
    <property type="entry name" value="TPR_16"/>
    <property type="match status" value="3"/>
</dbReference>
<dbReference type="EMBL" id="CP036287">
    <property type="protein sequence ID" value="QDU69074.1"/>
    <property type="molecule type" value="Genomic_DNA"/>
</dbReference>
<dbReference type="AlphaFoldDB" id="A0A518BQ26"/>
<gene>
    <name evidence="4" type="ORF">Pla133_41900</name>
</gene>
<name>A0A518BQ26_9BACT</name>
<evidence type="ECO:0000313" key="4">
    <source>
        <dbReference type="EMBL" id="QDU69074.1"/>
    </source>
</evidence>
<keyword evidence="1" id="KW-0677">Repeat</keyword>
<dbReference type="InterPro" id="IPR051012">
    <property type="entry name" value="CellSynth/LPSAsmb/PSIAsmb"/>
</dbReference>
<accession>A0A518BQ26</accession>
<dbReference type="PANTHER" id="PTHR45586:SF1">
    <property type="entry name" value="LIPOPOLYSACCHARIDE ASSEMBLY PROTEIN B"/>
    <property type="match status" value="1"/>
</dbReference>
<dbReference type="KEGG" id="pbap:Pla133_41900"/>
<dbReference type="InterPro" id="IPR011990">
    <property type="entry name" value="TPR-like_helical_dom_sf"/>
</dbReference>
<dbReference type="Gene3D" id="1.25.40.10">
    <property type="entry name" value="Tetratricopeptide repeat domain"/>
    <property type="match status" value="3"/>
</dbReference>
<dbReference type="Proteomes" id="UP000316921">
    <property type="component" value="Chromosome"/>
</dbReference>
<organism evidence="4 5">
    <name type="scientific">Engelhardtia mirabilis</name>
    <dbReference type="NCBI Taxonomy" id="2528011"/>
    <lineage>
        <taxon>Bacteria</taxon>
        <taxon>Pseudomonadati</taxon>
        <taxon>Planctomycetota</taxon>
        <taxon>Planctomycetia</taxon>
        <taxon>Planctomycetia incertae sedis</taxon>
        <taxon>Engelhardtia</taxon>
    </lineage>
</organism>
<proteinExistence type="predicted"/>
<dbReference type="SMART" id="SM00028">
    <property type="entry name" value="TPR"/>
    <property type="match status" value="7"/>
</dbReference>
<evidence type="ECO:0000313" key="5">
    <source>
        <dbReference type="Proteomes" id="UP000316921"/>
    </source>
</evidence>
<keyword evidence="2" id="KW-0802">TPR repeat</keyword>
<sequence>MAEIRQEQIVFGVALALVGALVLTRDAPPRPSRDRGAEAPDLVRFTSPDVASASLARGADDLRRALFSPPRDTRPLDPLGFQPPPLPPLRALAPAGPVGPSPRVYSRLLPTYPVVTEVEGLFDVSVDEFEPDGFSGGFGESSFGGDLDDETLGQLAQLGYLDVPGKGVVEKIESQFLDAEERRLREQTYMSLYDWIRRDGGADLQFGRIENEYPYGLRDADRRSEPIQFVEYEADRGVPRFPGSPPIEYERERLTDFQLARNDTNDLHQRFHDLPEQPTPASVEPMLALGADCIDLRLEVDGALEMAEDVYTRLAGFLTEDPRAGLGLARVFEAGFEFERAFEQYEALMERFGHRAEVRVGLARLEARFRLFDEAEARLRSAVAVERGSWLGHAALGSFLLERGDLVGAREALANAFTRLPQDPRLASERLRVRLDYGAVLVALGEVSTATEVYGDAWRADPESQEALAGLASCALLGNDEARLSLPDWLLDGDANLAEGFESLGFDLLLAGGLLAAEAGDLERALGDLAAALEADPLRVAEASCALSWVAERAGDRDESLNFAEMALSADPENVWALYQRGRLLLERFDTLEAAATFRRALELESDLEDALVGLGIADWREGNTGAAELYFERAMLLADERLARVALGADVAHLGADPRADVLGLRGINLLELGAFLRARDTFNAALAASPSDPVALGGRAWTIYRLGDVEEALIQLRSIDDALRARPEDDPVRVWSRERLAALAEHVAKDVWSDGFEYSTVGNGWRRKESAGPTAALRGGTLVLSGNFKTPSGEATFYRDYAASEFIAIEASIKVSADSNARAGIFVSREQGEGARRRVQAYAGVARSRDGVGQIKTEVPGISQTDWRDLSAQDFPFPADQWVRLRIERSGEGADTVVTIFMDGIPVLEDVPMTNLARGNSPLLIGLFAEGDTGRRVEVSMDDVEIVRIHGT</sequence>
<dbReference type="PANTHER" id="PTHR45586">
    <property type="entry name" value="TPR REPEAT-CONTAINING PROTEIN PA4667"/>
    <property type="match status" value="1"/>
</dbReference>
<dbReference type="InterPro" id="IPR019734">
    <property type="entry name" value="TPR_rpt"/>
</dbReference>
<protein>
    <submittedName>
        <fullName evidence="4">Cellulose synthase subunit BcsC</fullName>
    </submittedName>
</protein>
<dbReference type="RefSeq" id="WP_145068645.1">
    <property type="nucleotide sequence ID" value="NZ_CP036287.1"/>
</dbReference>
<keyword evidence="5" id="KW-1185">Reference proteome</keyword>
<evidence type="ECO:0000256" key="1">
    <source>
        <dbReference type="ARBA" id="ARBA00022737"/>
    </source>
</evidence>
<dbReference type="SUPFAM" id="SSF48452">
    <property type="entry name" value="TPR-like"/>
    <property type="match status" value="2"/>
</dbReference>
<reference evidence="4 5" key="1">
    <citation type="submission" date="2019-02" db="EMBL/GenBank/DDBJ databases">
        <title>Deep-cultivation of Planctomycetes and their phenomic and genomic characterization uncovers novel biology.</title>
        <authorList>
            <person name="Wiegand S."/>
            <person name="Jogler M."/>
            <person name="Boedeker C."/>
            <person name="Pinto D."/>
            <person name="Vollmers J."/>
            <person name="Rivas-Marin E."/>
            <person name="Kohn T."/>
            <person name="Peeters S.H."/>
            <person name="Heuer A."/>
            <person name="Rast P."/>
            <person name="Oberbeckmann S."/>
            <person name="Bunk B."/>
            <person name="Jeske O."/>
            <person name="Meyerdierks A."/>
            <person name="Storesund J.E."/>
            <person name="Kallscheuer N."/>
            <person name="Luecker S."/>
            <person name="Lage O.M."/>
            <person name="Pohl T."/>
            <person name="Merkel B.J."/>
            <person name="Hornburger P."/>
            <person name="Mueller R.-W."/>
            <person name="Bruemmer F."/>
            <person name="Labrenz M."/>
            <person name="Spormann A.M."/>
            <person name="Op den Camp H."/>
            <person name="Overmann J."/>
            <person name="Amann R."/>
            <person name="Jetten M.S.M."/>
            <person name="Mascher T."/>
            <person name="Medema M.H."/>
            <person name="Devos D.P."/>
            <person name="Kaster A.-K."/>
            <person name="Ovreas L."/>
            <person name="Rohde M."/>
            <person name="Galperin M.Y."/>
            <person name="Jogler C."/>
        </authorList>
    </citation>
    <scope>NUCLEOTIDE SEQUENCE [LARGE SCALE GENOMIC DNA]</scope>
    <source>
        <strain evidence="4 5">Pla133</strain>
    </source>
</reference>